<keyword evidence="2" id="KW-1185">Reference proteome</keyword>
<reference evidence="1" key="1">
    <citation type="submission" date="2022-10" db="EMBL/GenBank/DDBJ databases">
        <title>Gaoshiqiia sediminis gen. nov., sp. nov., isolated from coastal sediment.</title>
        <authorList>
            <person name="Yu W.X."/>
            <person name="Mu D.S."/>
            <person name="Du J.Z."/>
            <person name="Liang Y.Q."/>
        </authorList>
    </citation>
    <scope>NUCLEOTIDE SEQUENCE</scope>
    <source>
        <strain evidence="1">A06</strain>
    </source>
</reference>
<name>A0AA42C8F1_9BACT</name>
<dbReference type="CDD" id="cd16377">
    <property type="entry name" value="23S_rRNA_IVP_like"/>
    <property type="match status" value="1"/>
</dbReference>
<dbReference type="PANTHER" id="PTHR38471:SF2">
    <property type="entry name" value="FOUR HELIX BUNDLE PROTEIN"/>
    <property type="match status" value="1"/>
</dbReference>
<dbReference type="Pfam" id="PF05635">
    <property type="entry name" value="23S_rRNA_IVP"/>
    <property type="match status" value="1"/>
</dbReference>
<dbReference type="PANTHER" id="PTHR38471">
    <property type="entry name" value="FOUR HELIX BUNDLE PROTEIN"/>
    <property type="match status" value="1"/>
</dbReference>
<dbReference type="EMBL" id="JAPAAF010000008">
    <property type="protein sequence ID" value="MCW0482656.1"/>
    <property type="molecule type" value="Genomic_DNA"/>
</dbReference>
<comment type="caution">
    <text evidence="1">The sequence shown here is derived from an EMBL/GenBank/DDBJ whole genome shotgun (WGS) entry which is preliminary data.</text>
</comment>
<dbReference type="NCBIfam" id="TIGR02436">
    <property type="entry name" value="four helix bundle protein"/>
    <property type="match status" value="1"/>
</dbReference>
<dbReference type="SUPFAM" id="SSF158446">
    <property type="entry name" value="IVS-encoded protein-like"/>
    <property type="match status" value="1"/>
</dbReference>
<dbReference type="Gene3D" id="1.20.1440.60">
    <property type="entry name" value="23S rRNA-intervening sequence"/>
    <property type="match status" value="1"/>
</dbReference>
<dbReference type="InterPro" id="IPR036583">
    <property type="entry name" value="23S_rRNA_IVS_sf"/>
</dbReference>
<proteinExistence type="predicted"/>
<accession>A0AA42C8F1</accession>
<dbReference type="AlphaFoldDB" id="A0AA42C8F1"/>
<dbReference type="RefSeq" id="WP_282591261.1">
    <property type="nucleotide sequence ID" value="NZ_JAPAAF010000008.1"/>
</dbReference>
<dbReference type="InterPro" id="IPR012657">
    <property type="entry name" value="23S_rRNA-intervening_sequence"/>
</dbReference>
<dbReference type="Proteomes" id="UP001163821">
    <property type="component" value="Unassembled WGS sequence"/>
</dbReference>
<evidence type="ECO:0000313" key="2">
    <source>
        <dbReference type="Proteomes" id="UP001163821"/>
    </source>
</evidence>
<protein>
    <submittedName>
        <fullName evidence="1">Four helix bundle protein</fullName>
    </submittedName>
</protein>
<evidence type="ECO:0000313" key="1">
    <source>
        <dbReference type="EMBL" id="MCW0482656.1"/>
    </source>
</evidence>
<dbReference type="NCBIfam" id="NF008911">
    <property type="entry name" value="PRK12275.1-2"/>
    <property type="match status" value="1"/>
</dbReference>
<organism evidence="1 2">
    <name type="scientific">Gaoshiqia sediminis</name>
    <dbReference type="NCBI Taxonomy" id="2986998"/>
    <lineage>
        <taxon>Bacteria</taxon>
        <taxon>Pseudomonadati</taxon>
        <taxon>Bacteroidota</taxon>
        <taxon>Bacteroidia</taxon>
        <taxon>Marinilabiliales</taxon>
        <taxon>Prolixibacteraceae</taxon>
        <taxon>Gaoshiqia</taxon>
    </lineage>
</organism>
<gene>
    <name evidence="1" type="ORF">N2K84_07955</name>
</gene>
<sequence length="117" mass="13384">MHNYSELKIWQEARKLVKEVYSLTAGFPKEEMYGLTSQIRRAVVSIPSNIAEGTGRSSDKEFQRFLDYAIGSLFELETQIILSNDLNFISAENYETVCLDIKSLIRMIVKFKGVLVV</sequence>